<dbReference type="Proteomes" id="UP000566813">
    <property type="component" value="Unassembled WGS sequence"/>
</dbReference>
<accession>A0A7X1KNJ0</accession>
<comment type="caution">
    <text evidence="3">The sequence shown here is derived from an EMBL/GenBank/DDBJ whole genome shotgun (WGS) entry which is preliminary data.</text>
</comment>
<feature type="signal peptide" evidence="2">
    <location>
        <begin position="1"/>
        <end position="36"/>
    </location>
</feature>
<evidence type="ECO:0000256" key="2">
    <source>
        <dbReference type="SAM" id="SignalP"/>
    </source>
</evidence>
<evidence type="ECO:0000313" key="4">
    <source>
        <dbReference type="Proteomes" id="UP000566813"/>
    </source>
</evidence>
<protein>
    <submittedName>
        <fullName evidence="3">Uncharacterized protein</fullName>
    </submittedName>
</protein>
<reference evidence="3 4" key="1">
    <citation type="submission" date="2020-08" db="EMBL/GenBank/DDBJ databases">
        <title>The genome sequence of type strain Novosphingobium flavum NBRC 111647.</title>
        <authorList>
            <person name="Liu Y."/>
        </authorList>
    </citation>
    <scope>NUCLEOTIDE SEQUENCE [LARGE SCALE GENOMIC DNA]</scope>
    <source>
        <strain evidence="3 4">NBRC 111647</strain>
    </source>
</reference>
<sequence length="370" mass="39502">MKTKPYRPAHRIARPSLSLAALTALLAAVPLTPAPAAPAAPGGTARALAAAPKVVLASGKLKVTIAPPDGKKGFYRSTRFDWSGMITDVTLGATHFYGPWTDGVSEEVHDFADTPTGVVVSPRNPATGPAEEFANRDGETVPGYNAAPAGGTFIKIGVGRLRKADLKPYDHFNAYDIVDGGTWTLRRTPARMVFIQRLPTGADGYGYEYEKSVTLAPGGVMTIAHRLRNTGRLPIQTQLYTHNFARFGGAEIGPGVTARFPFPLTGPVSDPALAAIDGNELRYLKPLHPGDRIQLPAQPGDPALNGGPFTITGANGASITMAADVPLVRTAIWSIRRTVAIEPFVAINVASGAEQRWSWRYTYTEAKRPR</sequence>
<dbReference type="RefSeq" id="WP_185665779.1">
    <property type="nucleotide sequence ID" value="NZ_JACLAW010000021.1"/>
</dbReference>
<keyword evidence="4" id="KW-1185">Reference proteome</keyword>
<organism evidence="3 4">
    <name type="scientific">Novosphingobium flavum</name>
    <dbReference type="NCBI Taxonomy" id="1778672"/>
    <lineage>
        <taxon>Bacteria</taxon>
        <taxon>Pseudomonadati</taxon>
        <taxon>Pseudomonadota</taxon>
        <taxon>Alphaproteobacteria</taxon>
        <taxon>Sphingomonadales</taxon>
        <taxon>Sphingomonadaceae</taxon>
        <taxon>Novosphingobium</taxon>
    </lineage>
</organism>
<proteinExistence type="predicted"/>
<name>A0A7X1KNJ0_9SPHN</name>
<feature type="chain" id="PRO_5030781121" evidence="2">
    <location>
        <begin position="37"/>
        <end position="370"/>
    </location>
</feature>
<dbReference type="AlphaFoldDB" id="A0A7X1KNJ0"/>
<evidence type="ECO:0000256" key="1">
    <source>
        <dbReference type="SAM" id="MobiDB-lite"/>
    </source>
</evidence>
<keyword evidence="2" id="KW-0732">Signal</keyword>
<dbReference type="EMBL" id="JACLAW010000021">
    <property type="protein sequence ID" value="MBC2667483.1"/>
    <property type="molecule type" value="Genomic_DNA"/>
</dbReference>
<evidence type="ECO:0000313" key="3">
    <source>
        <dbReference type="EMBL" id="MBC2667483.1"/>
    </source>
</evidence>
<feature type="region of interest" description="Disordered" evidence="1">
    <location>
        <begin position="115"/>
        <end position="138"/>
    </location>
</feature>
<gene>
    <name evidence="3" type="ORF">H7F51_18345</name>
</gene>